<evidence type="ECO:0000313" key="1">
    <source>
        <dbReference type="EMBL" id="EGC17297.1"/>
    </source>
</evidence>
<keyword evidence="2" id="KW-1185">Reference proteome</keyword>
<gene>
    <name evidence="1" type="ORF">HMPREF9098_1313</name>
</gene>
<reference evidence="1 2" key="1">
    <citation type="submission" date="2011-01" db="EMBL/GenBank/DDBJ databases">
        <authorList>
            <person name="Muzny D."/>
            <person name="Qin X."/>
            <person name="Deng J."/>
            <person name="Jiang H."/>
            <person name="Liu Y."/>
            <person name="Qu J."/>
            <person name="Song X.-Z."/>
            <person name="Zhang L."/>
            <person name="Thornton R."/>
            <person name="Coyle M."/>
            <person name="Francisco L."/>
            <person name="Jackson L."/>
            <person name="Javaid M."/>
            <person name="Korchina V."/>
            <person name="Kovar C."/>
            <person name="Mata R."/>
            <person name="Mathew T."/>
            <person name="Ngo R."/>
            <person name="Nguyen L."/>
            <person name="Nguyen N."/>
            <person name="Okwuonu G."/>
            <person name="Ongeri F."/>
            <person name="Pham C."/>
            <person name="Simmons D."/>
            <person name="Wilczek-Boney K."/>
            <person name="Hale W."/>
            <person name="Jakkamsetti A."/>
            <person name="Pham P."/>
            <person name="Ruth R."/>
            <person name="San Lucas F."/>
            <person name="Warren J."/>
            <person name="Zhang J."/>
            <person name="Zhao Z."/>
            <person name="Zhou C."/>
            <person name="Zhu D."/>
            <person name="Lee S."/>
            <person name="Bess C."/>
            <person name="Blankenburg K."/>
            <person name="Forbes L."/>
            <person name="Fu Q."/>
            <person name="Gubbala S."/>
            <person name="Hirani K."/>
            <person name="Jayaseelan J.C."/>
            <person name="Lara F."/>
            <person name="Munidasa M."/>
            <person name="Palculict T."/>
            <person name="Patil S."/>
            <person name="Pu L.-L."/>
            <person name="Saada N."/>
            <person name="Tang L."/>
            <person name="Weissenberger G."/>
            <person name="Zhu Y."/>
            <person name="Hemphill L."/>
            <person name="Shang Y."/>
            <person name="Youmans B."/>
            <person name="Ayvaz T."/>
            <person name="Ross M."/>
            <person name="Santibanez J."/>
            <person name="Aqrawi P."/>
            <person name="Gross S."/>
            <person name="Joshi V."/>
            <person name="Fowler G."/>
            <person name="Nazareth L."/>
            <person name="Reid J."/>
            <person name="Worley K."/>
            <person name="Petrosino J."/>
            <person name="Highlander S."/>
            <person name="Gibbs R."/>
        </authorList>
    </citation>
    <scope>NUCLEOTIDE SEQUENCE [LARGE SCALE GENOMIC DNA]</scope>
    <source>
        <strain evidence="1 2">ATCC 33394</strain>
    </source>
</reference>
<dbReference type="HOGENOM" id="CLU_3099761_0_0_4"/>
<sequence>MRYARTRSLPQGSLHLRRHKCRPYIPKKAACTFQFLKCRLLFYCVALPLIQ</sequence>
<dbReference type="AlphaFoldDB" id="F0EZH6"/>
<name>F0EZH6_9NEIS</name>
<dbReference type="Proteomes" id="UP000004088">
    <property type="component" value="Unassembled WGS sequence"/>
</dbReference>
<comment type="caution">
    <text evidence="1">The sequence shown here is derived from an EMBL/GenBank/DDBJ whole genome shotgun (WGS) entry which is preliminary data.</text>
</comment>
<organism evidence="1 2">
    <name type="scientific">Kingella denitrificans ATCC 33394</name>
    <dbReference type="NCBI Taxonomy" id="888741"/>
    <lineage>
        <taxon>Bacteria</taxon>
        <taxon>Pseudomonadati</taxon>
        <taxon>Pseudomonadota</taxon>
        <taxon>Betaproteobacteria</taxon>
        <taxon>Neisseriales</taxon>
        <taxon>Neisseriaceae</taxon>
        <taxon>Kingella</taxon>
    </lineage>
</organism>
<dbReference type="EMBL" id="AEWV01000021">
    <property type="protein sequence ID" value="EGC17297.1"/>
    <property type="molecule type" value="Genomic_DNA"/>
</dbReference>
<accession>F0EZH6</accession>
<protein>
    <submittedName>
        <fullName evidence="1">Uncharacterized protein</fullName>
    </submittedName>
</protein>
<proteinExistence type="predicted"/>
<evidence type="ECO:0000313" key="2">
    <source>
        <dbReference type="Proteomes" id="UP000004088"/>
    </source>
</evidence>